<dbReference type="AlphaFoldDB" id="A0A0K2TVC6"/>
<reference evidence="1" key="1">
    <citation type="submission" date="2014-05" db="EMBL/GenBank/DDBJ databases">
        <authorList>
            <person name="Chronopoulou M."/>
        </authorList>
    </citation>
    <scope>NUCLEOTIDE SEQUENCE</scope>
    <source>
        <tissue evidence="1">Whole organism</tissue>
    </source>
</reference>
<organism evidence="1">
    <name type="scientific">Lepeophtheirus salmonis</name>
    <name type="common">Salmon louse</name>
    <name type="synonym">Caligus salmonis</name>
    <dbReference type="NCBI Taxonomy" id="72036"/>
    <lineage>
        <taxon>Eukaryota</taxon>
        <taxon>Metazoa</taxon>
        <taxon>Ecdysozoa</taxon>
        <taxon>Arthropoda</taxon>
        <taxon>Crustacea</taxon>
        <taxon>Multicrustacea</taxon>
        <taxon>Hexanauplia</taxon>
        <taxon>Copepoda</taxon>
        <taxon>Siphonostomatoida</taxon>
        <taxon>Caligidae</taxon>
        <taxon>Lepeophtheirus</taxon>
    </lineage>
</organism>
<protein>
    <submittedName>
        <fullName evidence="1">Uncharacterized protein</fullName>
    </submittedName>
</protein>
<dbReference type="EMBL" id="HACA01012573">
    <property type="protein sequence ID" value="CDW29934.1"/>
    <property type="molecule type" value="Transcribed_RNA"/>
</dbReference>
<proteinExistence type="predicted"/>
<sequence length="95" mass="11435">MLRWEQFTVILMVYKLMTINMYDIDFYNVSFLYRSLHVRASKIRRSRTGKVSDTHPIGSITSITFQRHDDFLMLLLKNFPRYFYICDIYLHQGGS</sequence>
<accession>A0A0K2TVC6</accession>
<name>A0A0K2TVC6_LEPSM</name>
<evidence type="ECO:0000313" key="1">
    <source>
        <dbReference type="EMBL" id="CDW29934.1"/>
    </source>
</evidence>